<dbReference type="EMBL" id="SEWF01000001">
    <property type="protein sequence ID" value="RYU97693.1"/>
    <property type="molecule type" value="Genomic_DNA"/>
</dbReference>
<dbReference type="Pfam" id="PF13517">
    <property type="entry name" value="FG-GAP_3"/>
    <property type="match status" value="1"/>
</dbReference>
<dbReference type="Proteomes" id="UP000293162">
    <property type="component" value="Unassembled WGS sequence"/>
</dbReference>
<dbReference type="Gene3D" id="3.20.20.150">
    <property type="entry name" value="Divalent-metal-dependent TIM barrel enzymes"/>
    <property type="match status" value="1"/>
</dbReference>
<organism evidence="3 4">
    <name type="scientific">Emticicia agri</name>
    <dbReference type="NCBI Taxonomy" id="2492393"/>
    <lineage>
        <taxon>Bacteria</taxon>
        <taxon>Pseudomonadati</taxon>
        <taxon>Bacteroidota</taxon>
        <taxon>Cytophagia</taxon>
        <taxon>Cytophagales</taxon>
        <taxon>Leadbetterellaceae</taxon>
        <taxon>Emticicia</taxon>
    </lineage>
</organism>
<dbReference type="Gene3D" id="2.130.10.130">
    <property type="entry name" value="Integrin alpha, N-terminal"/>
    <property type="match status" value="1"/>
</dbReference>
<keyword evidence="1" id="KW-0732">Signal</keyword>
<dbReference type="PANTHER" id="PTHR12110">
    <property type="entry name" value="HYDROXYPYRUVATE ISOMERASE"/>
    <property type="match status" value="1"/>
</dbReference>
<evidence type="ECO:0000259" key="2">
    <source>
        <dbReference type="Pfam" id="PF01261"/>
    </source>
</evidence>
<dbReference type="OrthoDB" id="9816120at2"/>
<dbReference type="Pfam" id="PF01839">
    <property type="entry name" value="FG-GAP"/>
    <property type="match status" value="1"/>
</dbReference>
<dbReference type="InterPro" id="IPR013022">
    <property type="entry name" value="Xyl_isomerase-like_TIM-brl"/>
</dbReference>
<gene>
    <name evidence="3" type="ORF">EWM59_00795</name>
</gene>
<evidence type="ECO:0000313" key="3">
    <source>
        <dbReference type="EMBL" id="RYU97693.1"/>
    </source>
</evidence>
<dbReference type="SUPFAM" id="SSF69318">
    <property type="entry name" value="Integrin alpha N-terminal domain"/>
    <property type="match status" value="1"/>
</dbReference>
<dbReference type="Pfam" id="PF01261">
    <property type="entry name" value="AP_endonuc_2"/>
    <property type="match status" value="1"/>
</dbReference>
<evidence type="ECO:0000256" key="1">
    <source>
        <dbReference type="ARBA" id="ARBA00022729"/>
    </source>
</evidence>
<feature type="domain" description="Xylose isomerase-like TIM barrel" evidence="2">
    <location>
        <begin position="452"/>
        <end position="667"/>
    </location>
</feature>
<evidence type="ECO:0000313" key="4">
    <source>
        <dbReference type="Proteomes" id="UP000293162"/>
    </source>
</evidence>
<protein>
    <recommendedName>
        <fullName evidence="2">Xylose isomerase-like TIM barrel domain-containing protein</fullName>
    </recommendedName>
</protein>
<keyword evidence="4" id="KW-1185">Reference proteome</keyword>
<dbReference type="SUPFAM" id="SSF51658">
    <property type="entry name" value="Xylose isomerase-like"/>
    <property type="match status" value="1"/>
</dbReference>
<comment type="caution">
    <text evidence="3">The sequence shown here is derived from an EMBL/GenBank/DDBJ whole genome shotgun (WGS) entry which is preliminary data.</text>
</comment>
<proteinExistence type="predicted"/>
<sequence length="685" mass="76504">MCCYFYILSLQRLHYPTSLMKKLSLSIAFGLTLSTAVQAQKWEYISSASGEIPLTWKTTQQTASLVLDIDNDGINELVMGGRDKAPSLIYFKYDSSIGWREFAIEKEWLTIEAGGAFYDIDNDGDKDIVFGGDSQSNKLWWWENPFPFYNPNVPWKRKEIKKEGAPQHHDQVFGDFKQTGKAQLAFWNQGAKTLFIADIPAEPWGNVIWSYEPVFVAAEKEKQSWYAEGCTAADVDGDGFMDLIAGNYWFKYVDGKFKAIQFGEAGGRVIAAKFRAGKKMQIVVSPGDGTGRLLYYECTGSAEVTANWTAKDLIGRELVHGHTLEAADIDDDGNLDIFCAEMAKWSESKAEPDNANAEAFILYGDGKGGFRKTTFQKGIDFHEGRVYDVDGDGDMDIVSKPYNWNAPRLNIWLQNGGGKKLPNISRALDGRIGLELYSLRDYFKTDVAGTLAYVKSLGIKEVEVAGTYGMKPEDFRKELDKVGITPYSALLDYSWFKDSLDKVIATAKGLGVTYVGASWIPHKTNQFSKADADKAIAVFNKAGAALAKEGLHFFYHCHGYEFKPSEEGTIFDYMVQKTDAKNVSFECDVFWAFHGGQDPALLLKKHKGRFLAIHIKDMKPGQETGEFSGGAPLTSDVVVGTGQLNFPKILRAAIQSGVKYYYIEDENAEVMQHLPLTLRYLKSLK</sequence>
<dbReference type="InterPro" id="IPR013517">
    <property type="entry name" value="FG-GAP"/>
</dbReference>
<accession>A0A4Q5M6J1</accession>
<dbReference type="PANTHER" id="PTHR12110:SF41">
    <property type="entry name" value="INOSOSE DEHYDRATASE"/>
    <property type="match status" value="1"/>
</dbReference>
<name>A0A4Q5M6J1_9BACT</name>
<dbReference type="InterPro" id="IPR028994">
    <property type="entry name" value="Integrin_alpha_N"/>
</dbReference>
<dbReference type="InterPro" id="IPR050312">
    <property type="entry name" value="IolE/XylAMocC-like"/>
</dbReference>
<dbReference type="InterPro" id="IPR036237">
    <property type="entry name" value="Xyl_isomerase-like_sf"/>
</dbReference>
<reference evidence="3 4" key="1">
    <citation type="submission" date="2019-02" db="EMBL/GenBank/DDBJ databases">
        <title>Bacterial novel species Emticicia sp. 17J42-9 isolated from soil.</title>
        <authorList>
            <person name="Jung H.-Y."/>
        </authorList>
    </citation>
    <scope>NUCLEOTIDE SEQUENCE [LARGE SCALE GENOMIC DNA]</scope>
    <source>
        <strain evidence="3 4">17J42-9</strain>
    </source>
</reference>
<dbReference type="AlphaFoldDB" id="A0A4Q5M6J1"/>